<dbReference type="KEGG" id="mdn:JT25_002970"/>
<proteinExistence type="predicted"/>
<accession>A0A140E4Y7</accession>
<sequence length="263" mass="29515">MPKVVALYRYPVKGFTAETCDTLHVLNTGRIVGDRVLGFRFADSTASDDAWSKKHEMLALVNTPGLARLRCQFNHYALRLRLYLDGDLLVEADLKNEADRQHMAAILEKYVLELDENPLNLYSERLPLKLVGDGITPRFHDNERGMVTLHSRASLAAVADAIGALDFSELRFRSNLVVDSLSAWEEQNWIGHKVQIGDICFEVVESKTRCLATHVNPQTAERDLPVLTTLKHHFEQKKPTFAIAMLTDGLGGQIHVGDTVRLV</sequence>
<dbReference type="EMBL" id="CP014476">
    <property type="protein sequence ID" value="AMK75461.1"/>
    <property type="molecule type" value="Genomic_DNA"/>
</dbReference>
<protein>
    <submittedName>
        <fullName evidence="2">Sulfurase</fullName>
    </submittedName>
</protein>
<keyword evidence="3" id="KW-1185">Reference proteome</keyword>
<dbReference type="GO" id="GO:0003824">
    <property type="term" value="F:catalytic activity"/>
    <property type="evidence" value="ECO:0007669"/>
    <property type="project" value="InterPro"/>
</dbReference>
<feature type="domain" description="MOSC" evidence="1">
    <location>
        <begin position="112"/>
        <end position="263"/>
    </location>
</feature>
<reference evidence="2 3" key="1">
    <citation type="journal article" date="2015" name="Environ. Microbiol.">
        <title>Methane oxidation coupled to nitrate reduction under hypoxia by the Gammaproteobacterium Methylomonas denitrificans, sp. nov. type strain FJG1.</title>
        <authorList>
            <person name="Kits K.D."/>
            <person name="Klotz M.G."/>
            <person name="Stein L.Y."/>
        </authorList>
    </citation>
    <scope>NUCLEOTIDE SEQUENCE [LARGE SCALE GENOMIC DNA]</scope>
    <source>
        <strain evidence="2 3">FJG1</strain>
    </source>
</reference>
<dbReference type="GO" id="GO:0030151">
    <property type="term" value="F:molybdenum ion binding"/>
    <property type="evidence" value="ECO:0007669"/>
    <property type="project" value="InterPro"/>
</dbReference>
<dbReference type="OrthoDB" id="581532at2"/>
<evidence type="ECO:0000313" key="2">
    <source>
        <dbReference type="EMBL" id="AMK75461.1"/>
    </source>
</evidence>
<dbReference type="PROSITE" id="PS51340">
    <property type="entry name" value="MOSC"/>
    <property type="match status" value="1"/>
</dbReference>
<dbReference type="RefSeq" id="WP_036278588.1">
    <property type="nucleotide sequence ID" value="NZ_CP014476.1"/>
</dbReference>
<dbReference type="InterPro" id="IPR005302">
    <property type="entry name" value="MoCF_Sase_C"/>
</dbReference>
<evidence type="ECO:0000259" key="1">
    <source>
        <dbReference type="PROSITE" id="PS51340"/>
    </source>
</evidence>
<dbReference type="Proteomes" id="UP000030512">
    <property type="component" value="Chromosome"/>
</dbReference>
<organism evidence="2 3">
    <name type="scientific">Methylomonas denitrificans</name>
    <dbReference type="NCBI Taxonomy" id="1538553"/>
    <lineage>
        <taxon>Bacteria</taxon>
        <taxon>Pseudomonadati</taxon>
        <taxon>Pseudomonadota</taxon>
        <taxon>Gammaproteobacteria</taxon>
        <taxon>Methylococcales</taxon>
        <taxon>Methylococcaceae</taxon>
        <taxon>Methylomonas</taxon>
    </lineage>
</organism>
<dbReference type="AlphaFoldDB" id="A0A140E4Y7"/>
<dbReference type="InterPro" id="IPR011037">
    <property type="entry name" value="Pyrv_Knase-like_insert_dom_sf"/>
</dbReference>
<dbReference type="GO" id="GO:0030170">
    <property type="term" value="F:pyridoxal phosphate binding"/>
    <property type="evidence" value="ECO:0007669"/>
    <property type="project" value="InterPro"/>
</dbReference>
<dbReference type="SUPFAM" id="SSF50800">
    <property type="entry name" value="PK beta-barrel domain-like"/>
    <property type="match status" value="1"/>
</dbReference>
<dbReference type="STRING" id="1538553.JT25_002970"/>
<name>A0A140E4Y7_9GAMM</name>
<dbReference type="Gene3D" id="2.40.33.20">
    <property type="entry name" value="PK beta-barrel domain-like"/>
    <property type="match status" value="1"/>
</dbReference>
<gene>
    <name evidence="2" type="ORF">JT25_002970</name>
</gene>
<dbReference type="Pfam" id="PF03473">
    <property type="entry name" value="MOSC"/>
    <property type="match status" value="1"/>
</dbReference>
<evidence type="ECO:0000313" key="3">
    <source>
        <dbReference type="Proteomes" id="UP000030512"/>
    </source>
</evidence>